<dbReference type="AlphaFoldDB" id="A0A382EBJ5"/>
<dbReference type="Pfam" id="PF01112">
    <property type="entry name" value="Asparaginase_2"/>
    <property type="match status" value="1"/>
</dbReference>
<dbReference type="GO" id="GO:0006508">
    <property type="term" value="P:proteolysis"/>
    <property type="evidence" value="ECO:0007669"/>
    <property type="project" value="UniProtKB-KW"/>
</dbReference>
<dbReference type="GO" id="GO:0016811">
    <property type="term" value="F:hydrolase activity, acting on carbon-nitrogen (but not peptide) bonds, in linear amides"/>
    <property type="evidence" value="ECO:0007669"/>
    <property type="project" value="UniProtKB-ARBA"/>
</dbReference>
<gene>
    <name evidence="4" type="ORF">METZ01_LOCUS200912</name>
</gene>
<evidence type="ECO:0000256" key="1">
    <source>
        <dbReference type="ARBA" id="ARBA00022670"/>
    </source>
</evidence>
<dbReference type="SUPFAM" id="SSF56235">
    <property type="entry name" value="N-terminal nucleophile aminohydrolases (Ntn hydrolases)"/>
    <property type="match status" value="1"/>
</dbReference>
<reference evidence="4" key="1">
    <citation type="submission" date="2018-05" db="EMBL/GenBank/DDBJ databases">
        <authorList>
            <person name="Lanie J.A."/>
            <person name="Ng W.-L."/>
            <person name="Kazmierczak K.M."/>
            <person name="Andrzejewski T.M."/>
            <person name="Davidsen T.M."/>
            <person name="Wayne K.J."/>
            <person name="Tettelin H."/>
            <person name="Glass J.I."/>
            <person name="Rusch D."/>
            <person name="Podicherti R."/>
            <person name="Tsui H.-C.T."/>
            <person name="Winkler M.E."/>
        </authorList>
    </citation>
    <scope>NUCLEOTIDE SEQUENCE</scope>
</reference>
<dbReference type="CDD" id="cd04701">
    <property type="entry name" value="Asparaginase_2"/>
    <property type="match status" value="1"/>
</dbReference>
<sequence>MKAITIALLFFIAMTPQAKPIAIVVHGGAGRIDRDALTPERERLYHATLEQSLRAGHTILKRGGSALDAVEAAIVIMEDAPVFNAGRGAVFTAEGKNELDASIMDGRALQAGAVGGVTTVKNPIRAARAVMEKSPHVLFTNQGAEKFASDNGLEIVDPKYFFTERRWKQIQKWLKQQEATAKPQATAEPDRHADYFGTVGCVALDAKGNIAAGTSTGGMTGKRFGRIGDSPIIGAGTYADNRTAGISCTGHGEYFIRHAVAHDISARIAYIKESLAKAATDVVHTVLKQAGGSGGIIGIDAQGNVVMEFNTNAMTRGSIDTTGNLKTAIFK</sequence>
<dbReference type="Gene3D" id="3.60.20.30">
    <property type="entry name" value="(Glycosyl)asparaginase"/>
    <property type="match status" value="1"/>
</dbReference>
<evidence type="ECO:0008006" key="5">
    <source>
        <dbReference type="Google" id="ProtNLM"/>
    </source>
</evidence>
<keyword evidence="1" id="KW-0645">Protease</keyword>
<organism evidence="4">
    <name type="scientific">marine metagenome</name>
    <dbReference type="NCBI Taxonomy" id="408172"/>
    <lineage>
        <taxon>unclassified sequences</taxon>
        <taxon>metagenomes</taxon>
        <taxon>ecological metagenomes</taxon>
    </lineage>
</organism>
<dbReference type="PANTHER" id="PTHR10188:SF6">
    <property type="entry name" value="N(4)-(BETA-N-ACETYLGLUCOSAMINYL)-L-ASPARAGINASE"/>
    <property type="match status" value="1"/>
</dbReference>
<dbReference type="GO" id="GO:0008233">
    <property type="term" value="F:peptidase activity"/>
    <property type="evidence" value="ECO:0007669"/>
    <property type="project" value="UniProtKB-KW"/>
</dbReference>
<dbReference type="PANTHER" id="PTHR10188">
    <property type="entry name" value="L-ASPARAGINASE"/>
    <property type="match status" value="1"/>
</dbReference>
<keyword evidence="2" id="KW-0378">Hydrolase</keyword>
<evidence type="ECO:0000256" key="2">
    <source>
        <dbReference type="ARBA" id="ARBA00022801"/>
    </source>
</evidence>
<dbReference type="InterPro" id="IPR029055">
    <property type="entry name" value="Ntn_hydrolases_N"/>
</dbReference>
<dbReference type="InterPro" id="IPR000246">
    <property type="entry name" value="Peptidase_T2"/>
</dbReference>
<accession>A0A382EBJ5</accession>
<evidence type="ECO:0000256" key="3">
    <source>
        <dbReference type="ARBA" id="ARBA00022813"/>
    </source>
</evidence>
<name>A0A382EBJ5_9ZZZZ</name>
<dbReference type="FunFam" id="3.60.20.30:FF:000001">
    <property type="entry name" value="Isoaspartyl peptidase/L-asparaginase"/>
    <property type="match status" value="1"/>
</dbReference>
<protein>
    <recommendedName>
        <fullName evidence="5">Beta-aspartyl-peptidase</fullName>
    </recommendedName>
</protein>
<evidence type="ECO:0000313" key="4">
    <source>
        <dbReference type="EMBL" id="SVB48058.1"/>
    </source>
</evidence>
<keyword evidence="3" id="KW-0068">Autocatalytic cleavage</keyword>
<proteinExistence type="predicted"/>
<dbReference type="EMBL" id="UINC01043679">
    <property type="protein sequence ID" value="SVB48058.1"/>
    <property type="molecule type" value="Genomic_DNA"/>
</dbReference>